<keyword evidence="2" id="KW-1185">Reference proteome</keyword>
<accession>A0A2T0TLR4</accession>
<gene>
    <name evidence="1" type="ORF">CLV43_101884</name>
</gene>
<name>A0A2T0TLR4_9PSEU</name>
<dbReference type="AlphaFoldDB" id="A0A2T0TLR4"/>
<dbReference type="Pfam" id="PF20199">
    <property type="entry name" value="RepSA"/>
    <property type="match status" value="1"/>
</dbReference>
<evidence type="ECO:0008006" key="3">
    <source>
        <dbReference type="Google" id="ProtNLM"/>
    </source>
</evidence>
<dbReference type="InterPro" id="IPR046828">
    <property type="entry name" value="RepSA"/>
</dbReference>
<evidence type="ECO:0000313" key="1">
    <source>
        <dbReference type="EMBL" id="PRY46606.1"/>
    </source>
</evidence>
<dbReference type="Proteomes" id="UP000239494">
    <property type="component" value="Unassembled WGS sequence"/>
</dbReference>
<reference evidence="1 2" key="1">
    <citation type="submission" date="2018-03" db="EMBL/GenBank/DDBJ databases">
        <title>Genomic Encyclopedia of Archaeal and Bacterial Type Strains, Phase II (KMG-II): from individual species to whole genera.</title>
        <authorList>
            <person name="Goeker M."/>
        </authorList>
    </citation>
    <scope>NUCLEOTIDE SEQUENCE [LARGE SCALE GENOMIC DNA]</scope>
    <source>
        <strain evidence="1 2">DSM 44720</strain>
    </source>
</reference>
<dbReference type="RefSeq" id="WP_106185605.1">
    <property type="nucleotide sequence ID" value="NZ_PVTF01000001.1"/>
</dbReference>
<sequence length="447" mass="49781">MFTLEDRIHARLKAPDYREWRDKVTAIGGCAAPIRLFGAWQLHDSTTGSVMAHLGGEVFIPCGNRRQSVCPTCSDRYAADAFHLMHAGLSGGSKGVPLTVSEKPRVFATLTAPSFGPVHNRRTHVRSGKVLPCACGAFHHPDDPRVGGPLDAETYDYVGAVLWQAHAGKLWHRFTIALRRALANATGLTVREFKDHARVSYAKVAEYQRRGLVHFHAVIRVDGPDGPHSSTPRWATTELLDHCVKSAAASVLLETARPDGLVLPLAWGDQVDVRPIRPSTAHEVEDNSGAISEHKLAGYVAKYSTKGTGKAEAADRPIRSQLEIDHLRVSEHHRAMIQTAWTLGDHPFYEELNLKRWTHMLGFRGHFLTKSKHYSTSFQAIRGERRVFRAQETLDRLGLEADSVVVVNDWAYTGSGYANDAERELASAVAERLREQRRRKYEREVAT</sequence>
<dbReference type="OrthoDB" id="3203793at2"/>
<evidence type="ECO:0000313" key="2">
    <source>
        <dbReference type="Proteomes" id="UP000239494"/>
    </source>
</evidence>
<dbReference type="EMBL" id="PVTF01000001">
    <property type="protein sequence ID" value="PRY46606.1"/>
    <property type="molecule type" value="Genomic_DNA"/>
</dbReference>
<proteinExistence type="predicted"/>
<comment type="caution">
    <text evidence="1">The sequence shown here is derived from an EMBL/GenBank/DDBJ whole genome shotgun (WGS) entry which is preliminary data.</text>
</comment>
<protein>
    <recommendedName>
        <fullName evidence="3">Replication initiation protein</fullName>
    </recommendedName>
</protein>
<organism evidence="1 2">
    <name type="scientific">Umezawaea tangerina</name>
    <dbReference type="NCBI Taxonomy" id="84725"/>
    <lineage>
        <taxon>Bacteria</taxon>
        <taxon>Bacillati</taxon>
        <taxon>Actinomycetota</taxon>
        <taxon>Actinomycetes</taxon>
        <taxon>Pseudonocardiales</taxon>
        <taxon>Pseudonocardiaceae</taxon>
        <taxon>Umezawaea</taxon>
    </lineage>
</organism>